<gene>
    <name evidence="3" type="primary">LOC120249470</name>
</gene>
<evidence type="ECO:0000313" key="2">
    <source>
        <dbReference type="Proteomes" id="UP001515500"/>
    </source>
</evidence>
<dbReference type="Proteomes" id="UP001515500">
    <property type="component" value="Chromosome 3"/>
</dbReference>
<accession>A0AB40AGB1</accession>
<dbReference type="RefSeq" id="XP_039113924.1">
    <property type="nucleotide sequence ID" value="XM_039257990.1"/>
</dbReference>
<name>A0AB40AGB1_DIOCR</name>
<feature type="domain" description="Tf2-1-like SH3-like" evidence="1">
    <location>
        <begin position="39"/>
        <end position="103"/>
    </location>
</feature>
<organism evidence="2 3">
    <name type="scientific">Dioscorea cayennensis subsp. rotundata</name>
    <name type="common">White Guinea yam</name>
    <name type="synonym">Dioscorea rotundata</name>
    <dbReference type="NCBI Taxonomy" id="55577"/>
    <lineage>
        <taxon>Eukaryota</taxon>
        <taxon>Viridiplantae</taxon>
        <taxon>Streptophyta</taxon>
        <taxon>Embryophyta</taxon>
        <taxon>Tracheophyta</taxon>
        <taxon>Spermatophyta</taxon>
        <taxon>Magnoliopsida</taxon>
        <taxon>Liliopsida</taxon>
        <taxon>Dioscoreales</taxon>
        <taxon>Dioscoreaceae</taxon>
        <taxon>Dioscorea</taxon>
    </lineage>
</organism>
<dbReference type="PANTHER" id="PTHR46148">
    <property type="entry name" value="CHROMO DOMAIN-CONTAINING PROTEIN"/>
    <property type="match status" value="1"/>
</dbReference>
<evidence type="ECO:0000259" key="1">
    <source>
        <dbReference type="Pfam" id="PF24626"/>
    </source>
</evidence>
<sequence>MLQITEEKVKPIRERLKTAQSRQKSYADRRRSDLEFQAGDSVFLRISPIKGAVRFGKRGKLNPRYIGSFEIVERVGAVAYRLALPPDLAQVHNVFHISMLRKCLSDPLHVIQQEPVEL</sequence>
<evidence type="ECO:0000313" key="3">
    <source>
        <dbReference type="RefSeq" id="XP_039113924.1"/>
    </source>
</evidence>
<dbReference type="PANTHER" id="PTHR46148:SF57">
    <property type="entry name" value="OS12G0499874 PROTEIN"/>
    <property type="match status" value="1"/>
</dbReference>
<protein>
    <submittedName>
        <fullName evidence="3">Uncharacterized protein LOC120249470</fullName>
    </submittedName>
</protein>
<reference evidence="3" key="1">
    <citation type="submission" date="2025-08" db="UniProtKB">
        <authorList>
            <consortium name="RefSeq"/>
        </authorList>
    </citation>
    <scope>IDENTIFICATION</scope>
</reference>
<dbReference type="Pfam" id="PF24626">
    <property type="entry name" value="SH3_Tf2-1"/>
    <property type="match status" value="1"/>
</dbReference>
<keyword evidence="2" id="KW-1185">Reference proteome</keyword>
<dbReference type="GeneID" id="120249470"/>
<dbReference type="AlphaFoldDB" id="A0AB40AGB1"/>
<dbReference type="InterPro" id="IPR056924">
    <property type="entry name" value="SH3_Tf2-1"/>
</dbReference>
<proteinExistence type="predicted"/>